<reference evidence="7" key="1">
    <citation type="submission" date="2025-08" db="UniProtKB">
        <authorList>
            <consortium name="Ensembl"/>
        </authorList>
    </citation>
    <scope>IDENTIFICATION</scope>
</reference>
<accession>A0A673Y3L9</accession>
<dbReference type="GO" id="GO:0003677">
    <property type="term" value="F:DNA binding"/>
    <property type="evidence" value="ECO:0007669"/>
    <property type="project" value="UniProtKB-KW"/>
</dbReference>
<evidence type="ECO:0000256" key="1">
    <source>
        <dbReference type="ARBA" id="ARBA00004123"/>
    </source>
</evidence>
<dbReference type="InterPro" id="IPR001827">
    <property type="entry name" value="Homeobox_Antennapedia_CS"/>
</dbReference>
<keyword evidence="2" id="KW-0217">Developmental protein</keyword>
<evidence type="ECO:0000313" key="8">
    <source>
        <dbReference type="Proteomes" id="UP000472277"/>
    </source>
</evidence>
<reference evidence="7" key="2">
    <citation type="submission" date="2025-09" db="UniProtKB">
        <authorList>
            <consortium name="Ensembl"/>
        </authorList>
    </citation>
    <scope>IDENTIFICATION</scope>
</reference>
<dbReference type="AlphaFoldDB" id="A0A673Y3L9"/>
<evidence type="ECO:0000256" key="5">
    <source>
        <dbReference type="ARBA" id="ARBA00023242"/>
    </source>
</evidence>
<dbReference type="GO" id="GO:0005634">
    <property type="term" value="C:nucleus"/>
    <property type="evidence" value="ECO:0007669"/>
    <property type="project" value="UniProtKB-SubCell"/>
</dbReference>
<organism evidence="7 8">
    <name type="scientific">Salmo trutta</name>
    <name type="common">Brown trout</name>
    <dbReference type="NCBI Taxonomy" id="8032"/>
    <lineage>
        <taxon>Eukaryota</taxon>
        <taxon>Metazoa</taxon>
        <taxon>Chordata</taxon>
        <taxon>Craniata</taxon>
        <taxon>Vertebrata</taxon>
        <taxon>Euteleostomi</taxon>
        <taxon>Actinopterygii</taxon>
        <taxon>Neopterygii</taxon>
        <taxon>Teleostei</taxon>
        <taxon>Protacanthopterygii</taxon>
        <taxon>Salmoniformes</taxon>
        <taxon>Salmonidae</taxon>
        <taxon>Salmoninae</taxon>
        <taxon>Salmo</taxon>
    </lineage>
</organism>
<keyword evidence="4" id="KW-0371">Homeobox</keyword>
<sequence length="147" mass="16924">MQSDYGLAHDLENTIQQQHSKHLPGYCAGGTIQQQQPKQLPEFYQWHMLSKTSHQQNPCLLSLPKGSLYHAHDVIKRPTIYCAEHCSSLPDLFPWMKLQATGERRGRQTEENKKDTFPVNMLDQNELEKQSKETDNKIMTSDEEGKG</sequence>
<feature type="region of interest" description="Disordered" evidence="6">
    <location>
        <begin position="102"/>
        <end position="147"/>
    </location>
</feature>
<keyword evidence="3" id="KW-0238">DNA-binding</keyword>
<dbReference type="Proteomes" id="UP000472277">
    <property type="component" value="Chromosome 10"/>
</dbReference>
<evidence type="ECO:0000256" key="6">
    <source>
        <dbReference type="SAM" id="MobiDB-lite"/>
    </source>
</evidence>
<dbReference type="GO" id="GO:0003700">
    <property type="term" value="F:DNA-binding transcription factor activity"/>
    <property type="evidence" value="ECO:0007669"/>
    <property type="project" value="InterPro"/>
</dbReference>
<protein>
    <submittedName>
        <fullName evidence="7">Uncharacterized protein</fullName>
    </submittedName>
</protein>
<dbReference type="Ensembl" id="ENSSTUT00000030401.1">
    <property type="protein sequence ID" value="ENSSTUP00000029042.1"/>
    <property type="gene ID" value="ENSSTUG00000012562.1"/>
</dbReference>
<keyword evidence="8" id="KW-1185">Reference proteome</keyword>
<keyword evidence="5" id="KW-0539">Nucleus</keyword>
<comment type="subcellular location">
    <subcellularLocation>
        <location evidence="1">Nucleus</location>
    </subcellularLocation>
</comment>
<evidence type="ECO:0000256" key="4">
    <source>
        <dbReference type="ARBA" id="ARBA00023155"/>
    </source>
</evidence>
<evidence type="ECO:0000256" key="2">
    <source>
        <dbReference type="ARBA" id="ARBA00022473"/>
    </source>
</evidence>
<proteinExistence type="predicted"/>
<dbReference type="PROSITE" id="PS00032">
    <property type="entry name" value="ANTENNAPEDIA"/>
    <property type="match status" value="1"/>
</dbReference>
<name>A0A673Y3L9_SALTR</name>
<evidence type="ECO:0000256" key="3">
    <source>
        <dbReference type="ARBA" id="ARBA00023125"/>
    </source>
</evidence>
<evidence type="ECO:0000313" key="7">
    <source>
        <dbReference type="Ensembl" id="ENSSTUP00000029042.1"/>
    </source>
</evidence>
<dbReference type="InParanoid" id="A0A673Y3L9"/>
<feature type="compositionally biased region" description="Basic and acidic residues" evidence="6">
    <location>
        <begin position="102"/>
        <end position="116"/>
    </location>
</feature>
<feature type="compositionally biased region" description="Basic and acidic residues" evidence="6">
    <location>
        <begin position="126"/>
        <end position="136"/>
    </location>
</feature>
<dbReference type="GeneTree" id="ENSGT01000000221755"/>